<protein>
    <submittedName>
        <fullName evidence="2">Uncharacterized protein</fullName>
    </submittedName>
</protein>
<dbReference type="EMBL" id="NWBU01000004">
    <property type="protein sequence ID" value="PTQ12682.1"/>
    <property type="molecule type" value="Genomic_DNA"/>
</dbReference>
<proteinExistence type="predicted"/>
<feature type="transmembrane region" description="Helical" evidence="1">
    <location>
        <begin position="42"/>
        <end position="65"/>
    </location>
</feature>
<dbReference type="Proteomes" id="UP000244162">
    <property type="component" value="Unassembled WGS sequence"/>
</dbReference>
<evidence type="ECO:0000313" key="2">
    <source>
        <dbReference type="EMBL" id="PTQ12682.1"/>
    </source>
</evidence>
<keyword evidence="1" id="KW-0472">Membrane</keyword>
<sequence length="101" mass="10703">MAYMNFEFPAEIGSVAAASANPARPRVARRPRTVAQPAPARLLRLGNVMALLSAALLLTLGIMIAEYFDSLLLGLLGANLLFLVGVSATSTVASNPRRSDY</sequence>
<dbReference type="RefSeq" id="WP_107965919.1">
    <property type="nucleotide sequence ID" value="NZ_NWBU01000004.1"/>
</dbReference>
<name>A0A2T5G0K7_9SPHN</name>
<keyword evidence="1" id="KW-0812">Transmembrane</keyword>
<dbReference type="AlphaFoldDB" id="A0A2T5G0K7"/>
<evidence type="ECO:0000313" key="3">
    <source>
        <dbReference type="Proteomes" id="UP000244162"/>
    </source>
</evidence>
<keyword evidence="1" id="KW-1133">Transmembrane helix</keyword>
<keyword evidence="3" id="KW-1185">Reference proteome</keyword>
<organism evidence="2 3">
    <name type="scientific">Sphingomonas oleivorans</name>
    <dbReference type="NCBI Taxonomy" id="1735121"/>
    <lineage>
        <taxon>Bacteria</taxon>
        <taxon>Pseudomonadati</taxon>
        <taxon>Pseudomonadota</taxon>
        <taxon>Alphaproteobacteria</taxon>
        <taxon>Sphingomonadales</taxon>
        <taxon>Sphingomonadaceae</taxon>
        <taxon>Sphingomonas</taxon>
    </lineage>
</organism>
<accession>A0A2T5G0K7</accession>
<reference evidence="2 3" key="1">
    <citation type="submission" date="2017-09" db="EMBL/GenBank/DDBJ databases">
        <title>Sphingomonas panjinensis sp.nov., isolated from oil-contaminated soil.</title>
        <authorList>
            <person name="Wang L."/>
            <person name="Chen L."/>
        </authorList>
    </citation>
    <scope>NUCLEOTIDE SEQUENCE [LARGE SCALE GENOMIC DNA]</scope>
    <source>
        <strain evidence="2 3">FW-11</strain>
    </source>
</reference>
<comment type="caution">
    <text evidence="2">The sequence shown here is derived from an EMBL/GenBank/DDBJ whole genome shotgun (WGS) entry which is preliminary data.</text>
</comment>
<gene>
    <name evidence="2" type="ORF">CLG96_00490</name>
</gene>
<evidence type="ECO:0000256" key="1">
    <source>
        <dbReference type="SAM" id="Phobius"/>
    </source>
</evidence>
<feature type="transmembrane region" description="Helical" evidence="1">
    <location>
        <begin position="71"/>
        <end position="93"/>
    </location>
</feature>